<dbReference type="SUPFAM" id="SSF52172">
    <property type="entry name" value="CheY-like"/>
    <property type="match status" value="1"/>
</dbReference>
<evidence type="ECO:0000256" key="1">
    <source>
        <dbReference type="ARBA" id="ARBA00022553"/>
    </source>
</evidence>
<organism evidence="5 6">
    <name type="scientific">Candidatus Magasanikbacteria bacterium RIFCSPHIGHO2_02_FULL_51_14</name>
    <dbReference type="NCBI Taxonomy" id="1798683"/>
    <lineage>
        <taxon>Bacteria</taxon>
        <taxon>Candidatus Magasanikiibacteriota</taxon>
    </lineage>
</organism>
<comment type="caution">
    <text evidence="5">The sequence shown here is derived from an EMBL/GenBank/DDBJ whole genome shotgun (WGS) entry which is preliminary data.</text>
</comment>
<name>A0A1F6MPP4_9BACT</name>
<dbReference type="CDD" id="cd17574">
    <property type="entry name" value="REC_OmpR"/>
    <property type="match status" value="1"/>
</dbReference>
<feature type="modified residue" description="4-aspartylphosphate" evidence="3">
    <location>
        <position position="56"/>
    </location>
</feature>
<evidence type="ECO:0000313" key="6">
    <source>
        <dbReference type="Proteomes" id="UP000177457"/>
    </source>
</evidence>
<dbReference type="PROSITE" id="PS50110">
    <property type="entry name" value="RESPONSE_REGULATORY"/>
    <property type="match status" value="1"/>
</dbReference>
<reference evidence="5 6" key="1">
    <citation type="journal article" date="2016" name="Nat. Commun.">
        <title>Thousands of microbial genomes shed light on interconnected biogeochemical processes in an aquifer system.</title>
        <authorList>
            <person name="Anantharaman K."/>
            <person name="Brown C.T."/>
            <person name="Hug L.A."/>
            <person name="Sharon I."/>
            <person name="Castelle C.J."/>
            <person name="Probst A.J."/>
            <person name="Thomas B.C."/>
            <person name="Singh A."/>
            <person name="Wilkins M.J."/>
            <person name="Karaoz U."/>
            <person name="Brodie E.L."/>
            <person name="Williams K.H."/>
            <person name="Hubbard S.S."/>
            <person name="Banfield J.F."/>
        </authorList>
    </citation>
    <scope>NUCLEOTIDE SEQUENCE [LARGE SCALE GENOMIC DNA]</scope>
</reference>
<dbReference type="EMBL" id="MFQE01000027">
    <property type="protein sequence ID" value="OGH73413.1"/>
    <property type="molecule type" value="Genomic_DNA"/>
</dbReference>
<sequence length="134" mass="15116">MAEKKIHVLLVEDDAFLTNIYQTKFEMEGFKVSVADNGESGLADAKKKKPDVILLDILLPKMDGFMVLEKLKADETLKDIPVILLTNLGQKDDVEKGLQLGAVDYLIKAHFKPSETVEKVRKALKKKQMMRISE</sequence>
<feature type="domain" description="Response regulatory" evidence="4">
    <location>
        <begin position="7"/>
        <end position="124"/>
    </location>
</feature>
<dbReference type="GO" id="GO:0000160">
    <property type="term" value="P:phosphorelay signal transduction system"/>
    <property type="evidence" value="ECO:0007669"/>
    <property type="project" value="UniProtKB-KW"/>
</dbReference>
<dbReference type="STRING" id="1798683.A3C90_03905"/>
<dbReference type="InterPro" id="IPR011006">
    <property type="entry name" value="CheY-like_superfamily"/>
</dbReference>
<dbReference type="InterPro" id="IPR050595">
    <property type="entry name" value="Bact_response_regulator"/>
</dbReference>
<dbReference type="Proteomes" id="UP000177457">
    <property type="component" value="Unassembled WGS sequence"/>
</dbReference>
<protein>
    <recommendedName>
        <fullName evidence="4">Response regulatory domain-containing protein</fullName>
    </recommendedName>
</protein>
<evidence type="ECO:0000313" key="5">
    <source>
        <dbReference type="EMBL" id="OGH73413.1"/>
    </source>
</evidence>
<dbReference type="SMART" id="SM00448">
    <property type="entry name" value="REC"/>
    <property type="match status" value="1"/>
</dbReference>
<dbReference type="PANTHER" id="PTHR44591">
    <property type="entry name" value="STRESS RESPONSE REGULATOR PROTEIN 1"/>
    <property type="match status" value="1"/>
</dbReference>
<gene>
    <name evidence="5" type="ORF">A3C90_03905</name>
</gene>
<accession>A0A1F6MPP4</accession>
<keyword evidence="2" id="KW-0902">Two-component regulatory system</keyword>
<dbReference type="Pfam" id="PF00072">
    <property type="entry name" value="Response_reg"/>
    <property type="match status" value="1"/>
</dbReference>
<dbReference type="Gene3D" id="3.40.50.2300">
    <property type="match status" value="1"/>
</dbReference>
<keyword evidence="1 3" id="KW-0597">Phosphoprotein</keyword>
<dbReference type="AlphaFoldDB" id="A0A1F6MPP4"/>
<dbReference type="InterPro" id="IPR001789">
    <property type="entry name" value="Sig_transdc_resp-reg_receiver"/>
</dbReference>
<evidence type="ECO:0000259" key="4">
    <source>
        <dbReference type="PROSITE" id="PS50110"/>
    </source>
</evidence>
<evidence type="ECO:0000256" key="3">
    <source>
        <dbReference type="PROSITE-ProRule" id="PRU00169"/>
    </source>
</evidence>
<dbReference type="PANTHER" id="PTHR44591:SF14">
    <property type="entry name" value="PROTEIN PILG"/>
    <property type="match status" value="1"/>
</dbReference>
<proteinExistence type="predicted"/>
<evidence type="ECO:0000256" key="2">
    <source>
        <dbReference type="ARBA" id="ARBA00023012"/>
    </source>
</evidence>